<dbReference type="PANTHER" id="PTHR34977:SF1">
    <property type="entry name" value="UPF0337 PROTEIN YJBJ"/>
    <property type="match status" value="1"/>
</dbReference>
<evidence type="ECO:0000256" key="1">
    <source>
        <dbReference type="SAM" id="Phobius"/>
    </source>
</evidence>
<dbReference type="STRING" id="243090.RB10958"/>
<proteinExistence type="predicted"/>
<accession>Q7UJZ4</accession>
<dbReference type="OrthoDB" id="287862at2"/>
<sequence>MRTILRSSQKEIEMSTETSVAHEADWTRVRSAVCNRWPQIKEEELSKCPNEAEWMIEFVKGRVDASQDEIESVVREFAPQESMADRISHTAEDSVRKASESARFAVMRADECIAERPTQSVLASFVAGALVGVTVTALWFRQNREPSRWEHFKTRTWG</sequence>
<dbReference type="EMBL" id="BX294152">
    <property type="protein sequence ID" value="CAD77087.1"/>
    <property type="molecule type" value="Genomic_DNA"/>
</dbReference>
<keyword evidence="3" id="KW-1185">Reference proteome</keyword>
<evidence type="ECO:0000313" key="3">
    <source>
        <dbReference type="Proteomes" id="UP000001025"/>
    </source>
</evidence>
<dbReference type="InterPro" id="IPR050423">
    <property type="entry name" value="UPF0337_stress_rsp"/>
</dbReference>
<keyword evidence="1" id="KW-1133">Transmembrane helix</keyword>
<dbReference type="InParanoid" id="Q7UJZ4"/>
<dbReference type="PANTHER" id="PTHR34977">
    <property type="entry name" value="UPF0337 PROTEIN YJBJ"/>
    <property type="match status" value="1"/>
</dbReference>
<evidence type="ECO:0008006" key="4">
    <source>
        <dbReference type="Google" id="ProtNLM"/>
    </source>
</evidence>
<feature type="transmembrane region" description="Helical" evidence="1">
    <location>
        <begin position="121"/>
        <end position="140"/>
    </location>
</feature>
<dbReference type="AlphaFoldDB" id="Q7UJZ4"/>
<dbReference type="EnsemblBacteria" id="CAD77087">
    <property type="protein sequence ID" value="CAD77087"/>
    <property type="gene ID" value="RB10958"/>
</dbReference>
<keyword evidence="1" id="KW-0472">Membrane</keyword>
<dbReference type="Proteomes" id="UP000001025">
    <property type="component" value="Chromosome"/>
</dbReference>
<name>Q7UJZ4_RHOBA</name>
<dbReference type="KEGG" id="rba:RB10958"/>
<keyword evidence="1" id="KW-0812">Transmembrane</keyword>
<organism evidence="2 3">
    <name type="scientific">Rhodopirellula baltica (strain DSM 10527 / NCIMB 13988 / SH1)</name>
    <dbReference type="NCBI Taxonomy" id="243090"/>
    <lineage>
        <taxon>Bacteria</taxon>
        <taxon>Pseudomonadati</taxon>
        <taxon>Planctomycetota</taxon>
        <taxon>Planctomycetia</taxon>
        <taxon>Pirellulales</taxon>
        <taxon>Pirellulaceae</taxon>
        <taxon>Rhodopirellula</taxon>
    </lineage>
</organism>
<evidence type="ECO:0000313" key="2">
    <source>
        <dbReference type="EMBL" id="CAD77087.1"/>
    </source>
</evidence>
<protein>
    <recommendedName>
        <fullName evidence="4">Transmembrane protein</fullName>
    </recommendedName>
</protein>
<dbReference type="HOGENOM" id="CLU_1668017_0_0_0"/>
<dbReference type="PATRIC" id="fig|243090.15.peg.5294"/>
<reference evidence="2 3" key="1">
    <citation type="journal article" date="2003" name="Proc. Natl. Acad. Sci. U.S.A.">
        <title>Complete genome sequence of the marine planctomycete Pirellula sp. strain 1.</title>
        <authorList>
            <person name="Gloeckner F.O."/>
            <person name="Kube M."/>
            <person name="Bauer M."/>
            <person name="Teeling H."/>
            <person name="Lombardot T."/>
            <person name="Ludwig W."/>
            <person name="Gade D."/>
            <person name="Beck A."/>
            <person name="Borzym K."/>
            <person name="Heitmann K."/>
            <person name="Rabus R."/>
            <person name="Schlesner H."/>
            <person name="Amann R."/>
            <person name="Reinhardt R."/>
        </authorList>
    </citation>
    <scope>NUCLEOTIDE SEQUENCE [LARGE SCALE GENOMIC DNA]</scope>
    <source>
        <strain evidence="3">DSM 10527 / NCIMB 13988 / SH1</strain>
    </source>
</reference>
<gene>
    <name evidence="2" type="ordered locus">RB10958</name>
</gene>